<keyword evidence="1" id="KW-0472">Membrane</keyword>
<organism evidence="2 3">
    <name type="scientific">Priestia megaterium</name>
    <name type="common">Bacillus megaterium</name>
    <dbReference type="NCBI Taxonomy" id="1404"/>
    <lineage>
        <taxon>Bacteria</taxon>
        <taxon>Bacillati</taxon>
        <taxon>Bacillota</taxon>
        <taxon>Bacilli</taxon>
        <taxon>Bacillales</taxon>
        <taxon>Bacillaceae</taxon>
        <taxon>Priestia</taxon>
    </lineage>
</organism>
<feature type="transmembrane region" description="Helical" evidence="1">
    <location>
        <begin position="407"/>
        <end position="428"/>
    </location>
</feature>
<proteinExistence type="predicted"/>
<dbReference type="RefSeq" id="WP_116078034.1">
    <property type="nucleotide sequence ID" value="NZ_CP187635.1"/>
</dbReference>
<sequence>MPNFKEQDQSVKEFVVEKAYLQFIFPFALKKDGSDNLIQQLQQQGYEFFTLDNAHLQDKYYGEHTVLHYHMEKIFLPNIEPIIFPSNPKKKEGFRRFSKTFNQEYFLKGKYLQTNFQLLSIDIIICPFQIGMMNIRVGLPDNMNYSEVLEFTDLFRVMEPFADKDSNIKVGTKSQCYKEIKDFIFELLCPFMKDFLDQKNINSSYFGSLPFYIDERLYVIGYIALQEESKLDIEEIYRLGNISGFDNTGHPFIGAKNPAYMKRFYDTHVYDRWADETYYVVTDYTFSCITKSQGELTYMLANQMFGQYYYSFLLFYYYRIALMKLNYDQRKIHKGIKGMDVDNLIMQITEFSAKIYNIEINSRLAGKEISNYLKKVLNIDKLFAQVNNTLNDLYKNEERMASKRHNYLLQILTVYTVISGIYGMNLVIHNWEGKIAWNKLSHYTIFEYIALFVALSGIIISTVMAIQAVRSYIRAKKRSKKNYL</sequence>
<dbReference type="AlphaFoldDB" id="A0A3D8WV68"/>
<keyword evidence="1" id="KW-0812">Transmembrane</keyword>
<gene>
    <name evidence="2" type="ORF">C3744_26430</name>
</gene>
<dbReference type="EMBL" id="PQWM01000048">
    <property type="protein sequence ID" value="RDZ08136.1"/>
    <property type="molecule type" value="Genomic_DNA"/>
</dbReference>
<accession>A0A3D8WV68</accession>
<feature type="transmembrane region" description="Helical" evidence="1">
    <location>
        <begin position="448"/>
        <end position="473"/>
    </location>
</feature>
<evidence type="ECO:0008006" key="4">
    <source>
        <dbReference type="Google" id="ProtNLM"/>
    </source>
</evidence>
<evidence type="ECO:0000313" key="2">
    <source>
        <dbReference type="EMBL" id="RDZ08136.1"/>
    </source>
</evidence>
<evidence type="ECO:0000313" key="3">
    <source>
        <dbReference type="Proteomes" id="UP000256519"/>
    </source>
</evidence>
<reference evidence="2 3" key="1">
    <citation type="journal article" date="2018" name="Appl. Environ. Microbiol.">
        <title>Antimicrobial susceptibility testing and tentative epidemiological cut-off values of five Bacillus species relevant for use as animal feed additives or for plant protection.</title>
        <authorList>
            <person name="Agerso Y."/>
            <person name="Stuer-Lauridsen B."/>
            <person name="Bjerre K."/>
            <person name="Jensen M.G."/>
            <person name="Johansen E."/>
            <person name="Bennedsen M."/>
            <person name="Brockmann E."/>
            <person name="Nielsen B."/>
        </authorList>
    </citation>
    <scope>NUCLEOTIDE SEQUENCE [LARGE SCALE GENOMIC DNA]</scope>
    <source>
        <strain evidence="2 3">CHCC20162</strain>
    </source>
</reference>
<name>A0A3D8WV68_PRIMG</name>
<evidence type="ECO:0000256" key="1">
    <source>
        <dbReference type="SAM" id="Phobius"/>
    </source>
</evidence>
<keyword evidence="1" id="KW-1133">Transmembrane helix</keyword>
<dbReference type="Proteomes" id="UP000256519">
    <property type="component" value="Unassembled WGS sequence"/>
</dbReference>
<comment type="caution">
    <text evidence="2">The sequence shown here is derived from an EMBL/GenBank/DDBJ whole genome shotgun (WGS) entry which is preliminary data.</text>
</comment>
<protein>
    <recommendedName>
        <fullName evidence="4">Group-specific protein</fullName>
    </recommendedName>
</protein>
<feature type="transmembrane region" description="Helical" evidence="1">
    <location>
        <begin position="308"/>
        <end position="327"/>
    </location>
</feature>